<evidence type="ECO:0000313" key="13">
    <source>
        <dbReference type="EMBL" id="OAA32085.1"/>
    </source>
</evidence>
<dbReference type="GO" id="GO:0003723">
    <property type="term" value="F:RNA binding"/>
    <property type="evidence" value="ECO:0007669"/>
    <property type="project" value="InterPro"/>
</dbReference>
<evidence type="ECO:0000256" key="4">
    <source>
        <dbReference type="ARBA" id="ARBA00022664"/>
    </source>
</evidence>
<protein>
    <recommendedName>
        <fullName evidence="10">Tyrosine--tRNA ligase</fullName>
        <ecNumber evidence="10">6.1.1.1</ecNumber>
    </recommendedName>
    <alternativeName>
        <fullName evidence="10">Tyrosyl-tRNA synthetase</fullName>
    </alternativeName>
</protein>
<evidence type="ECO:0000256" key="7">
    <source>
        <dbReference type="ARBA" id="ARBA00022917"/>
    </source>
</evidence>
<evidence type="ECO:0000259" key="12">
    <source>
        <dbReference type="Pfam" id="PF16714"/>
    </source>
</evidence>
<feature type="region of interest" description="Disordered" evidence="11">
    <location>
        <begin position="593"/>
        <end position="630"/>
    </location>
</feature>
<comment type="caution">
    <text evidence="13">The sequence shown here is derived from an EMBL/GenBank/DDBJ whole genome shotgun (WGS) entry which is preliminary data.</text>
</comment>
<keyword evidence="5 10" id="KW-0547">Nucleotide-binding</keyword>
<dbReference type="InterPro" id="IPR002305">
    <property type="entry name" value="aa-tRNA-synth_Ic"/>
</dbReference>
<dbReference type="GO" id="GO:0005759">
    <property type="term" value="C:mitochondrial matrix"/>
    <property type="evidence" value="ECO:0007669"/>
    <property type="project" value="UniProtKB-SubCell"/>
</dbReference>
<dbReference type="InterPro" id="IPR001412">
    <property type="entry name" value="aa-tRNA-synth_I_CS"/>
</dbReference>
<accession>A0A166RJP0</accession>
<keyword evidence="14" id="KW-1185">Reference proteome</keyword>
<dbReference type="GO" id="GO:0005524">
    <property type="term" value="F:ATP binding"/>
    <property type="evidence" value="ECO:0007669"/>
    <property type="project" value="UniProtKB-KW"/>
</dbReference>
<dbReference type="PRINTS" id="PR01040">
    <property type="entry name" value="TRNASYNTHTYR"/>
</dbReference>
<dbReference type="FunFam" id="3.40.50.620:FF:000227">
    <property type="entry name" value="Tyrosine--tRNA ligase"/>
    <property type="match status" value="1"/>
</dbReference>
<evidence type="ECO:0000256" key="11">
    <source>
        <dbReference type="SAM" id="MobiDB-lite"/>
    </source>
</evidence>
<sequence>MALLRIRASRACACARLSPSLLSPQQCLAQTPRFAPRCRRSIATSYLTKVAEGEQRWRERAERIENGEQRHVWDVLDERGYIKDVAGTPERIKEVMRIKRIGAYVGVDPTADSMHVGHLLPFMPLFWLWFHGHPAVTLLGGATARIGDPTGRLESRQDISNAEISKNVTKMHYQLTKLWINANAMRIKYGYDDDWAAKRALLNNNMWLQGLSMYDFTKRLARQTRMGPMLSRETVKRKMTEGDGMSLGEFMYPLFQGWDFWHMYNKIGVQMQIGGSDQYGNIVAGIDALKTIRESEEAPHAKMPDGWQHEPVGFTVPLLLDSAGVKFGKSTGNAVWLDEFKTSAFDLYGYFMRRPDEEVEKLLKLFTFMPLAKIQDLMAQHQDDPSKRVAQHTLAFEVLSLVHGAEKALQEAQQHEFRFGGELPHIVREPSASTGIITPNNAPRSDLQLPQSVMNLSPARLLFAVGLASSSSDGQRLVKQAGAYVAAQSGGPRGLVPGNLSWTPIKMWFPQETAKYLIDDKLLILRKGKHNVRIVELVSDKEWAASGKTYPGQPYTGFVRQVTDQLQKEAEARGETLTKRMLRKLVTAKTQDHNSLRVANNPDIELPSKHEVRRRRTWDRRDTQAQRTRM</sequence>
<evidence type="ECO:0000256" key="3">
    <source>
        <dbReference type="ARBA" id="ARBA00022598"/>
    </source>
</evidence>
<dbReference type="PANTHER" id="PTHR11766">
    <property type="entry name" value="TYROSYL-TRNA SYNTHETASE"/>
    <property type="match status" value="1"/>
</dbReference>
<reference evidence="13 14" key="1">
    <citation type="journal article" date="2016" name="Genome Biol. Evol.">
        <title>Divergent and convergent evolution of fungal pathogenicity.</title>
        <authorList>
            <person name="Shang Y."/>
            <person name="Xiao G."/>
            <person name="Zheng P."/>
            <person name="Cen K."/>
            <person name="Zhan S."/>
            <person name="Wang C."/>
        </authorList>
    </citation>
    <scope>NUCLEOTIDE SEQUENCE [LARGE SCALE GENOMIC DNA]</scope>
    <source>
        <strain evidence="13 14">RCEF 2490</strain>
    </source>
</reference>
<evidence type="ECO:0000256" key="10">
    <source>
        <dbReference type="RuleBase" id="RU361234"/>
    </source>
</evidence>
<dbReference type="InterPro" id="IPR024088">
    <property type="entry name" value="Tyr-tRNA-ligase_bac-type"/>
</dbReference>
<organism evidence="13 14">
    <name type="scientific">Moelleriella libera RCEF 2490</name>
    <dbReference type="NCBI Taxonomy" id="1081109"/>
    <lineage>
        <taxon>Eukaryota</taxon>
        <taxon>Fungi</taxon>
        <taxon>Dikarya</taxon>
        <taxon>Ascomycota</taxon>
        <taxon>Pezizomycotina</taxon>
        <taxon>Sordariomycetes</taxon>
        <taxon>Hypocreomycetidae</taxon>
        <taxon>Hypocreales</taxon>
        <taxon>Clavicipitaceae</taxon>
        <taxon>Moelleriella</taxon>
    </lineage>
</organism>
<evidence type="ECO:0000256" key="1">
    <source>
        <dbReference type="ARBA" id="ARBA00004305"/>
    </source>
</evidence>
<evidence type="ECO:0000256" key="9">
    <source>
        <dbReference type="ARBA" id="ARBA00048248"/>
    </source>
</evidence>
<dbReference type="AlphaFoldDB" id="A0A166RJP0"/>
<dbReference type="EMBL" id="AZGY01000002">
    <property type="protein sequence ID" value="OAA32085.1"/>
    <property type="molecule type" value="Genomic_DNA"/>
</dbReference>
<comment type="catalytic activity">
    <reaction evidence="9 10">
        <text>tRNA(Tyr) + L-tyrosine + ATP = L-tyrosyl-tRNA(Tyr) + AMP + diphosphate + H(+)</text>
        <dbReference type="Rhea" id="RHEA:10220"/>
        <dbReference type="Rhea" id="RHEA-COMP:9706"/>
        <dbReference type="Rhea" id="RHEA-COMP:9707"/>
        <dbReference type="ChEBI" id="CHEBI:15378"/>
        <dbReference type="ChEBI" id="CHEBI:30616"/>
        <dbReference type="ChEBI" id="CHEBI:33019"/>
        <dbReference type="ChEBI" id="CHEBI:58315"/>
        <dbReference type="ChEBI" id="CHEBI:78442"/>
        <dbReference type="ChEBI" id="CHEBI:78536"/>
        <dbReference type="ChEBI" id="CHEBI:456215"/>
        <dbReference type="EC" id="6.1.1.1"/>
    </reaction>
</comment>
<keyword evidence="7 10" id="KW-0648">Protein biosynthesis</keyword>
<dbReference type="Gene3D" id="3.40.50.620">
    <property type="entry name" value="HUPs"/>
    <property type="match status" value="1"/>
</dbReference>
<dbReference type="STRING" id="1081109.A0A166RJP0"/>
<comment type="subcellular location">
    <subcellularLocation>
        <location evidence="1">Mitochondrion matrix</location>
    </subcellularLocation>
</comment>
<dbReference type="InterPro" id="IPR032005">
    <property type="entry name" value="TyrRSs_C"/>
</dbReference>
<evidence type="ECO:0000256" key="5">
    <source>
        <dbReference type="ARBA" id="ARBA00022741"/>
    </source>
</evidence>
<dbReference type="GO" id="GO:0006437">
    <property type="term" value="P:tyrosyl-tRNA aminoacylation"/>
    <property type="evidence" value="ECO:0007669"/>
    <property type="project" value="InterPro"/>
</dbReference>
<dbReference type="NCBIfam" id="TIGR00234">
    <property type="entry name" value="tyrS"/>
    <property type="match status" value="1"/>
</dbReference>
<keyword evidence="3 10" id="KW-0436">Ligase</keyword>
<dbReference type="InterPro" id="IPR014729">
    <property type="entry name" value="Rossmann-like_a/b/a_fold"/>
</dbReference>
<keyword evidence="4" id="KW-0507">mRNA processing</keyword>
<comment type="similarity">
    <text evidence="2 10">Belongs to the class-I aminoacyl-tRNA synthetase family.</text>
</comment>
<dbReference type="Pfam" id="PF00579">
    <property type="entry name" value="tRNA-synt_1b"/>
    <property type="match status" value="1"/>
</dbReference>
<feature type="domain" description="Tyrosyl-tRNA synthetase C-terminal" evidence="12">
    <location>
        <begin position="438"/>
        <end position="554"/>
    </location>
</feature>
<dbReference type="PANTHER" id="PTHR11766:SF0">
    <property type="entry name" value="TYROSINE--TRNA LIGASE, MITOCHONDRIAL"/>
    <property type="match status" value="1"/>
</dbReference>
<dbReference type="GO" id="GO:0006397">
    <property type="term" value="P:mRNA processing"/>
    <property type="evidence" value="ECO:0007669"/>
    <property type="project" value="UniProtKB-KW"/>
</dbReference>
<dbReference type="CDD" id="cd00805">
    <property type="entry name" value="TyrRS_core"/>
    <property type="match status" value="1"/>
</dbReference>
<evidence type="ECO:0000313" key="14">
    <source>
        <dbReference type="Proteomes" id="UP000078544"/>
    </source>
</evidence>
<dbReference type="PROSITE" id="PS00178">
    <property type="entry name" value="AA_TRNA_LIGASE_I"/>
    <property type="match status" value="1"/>
</dbReference>
<dbReference type="Proteomes" id="UP000078544">
    <property type="component" value="Unassembled WGS sequence"/>
</dbReference>
<evidence type="ECO:0000256" key="8">
    <source>
        <dbReference type="ARBA" id="ARBA00023146"/>
    </source>
</evidence>
<name>A0A166RJP0_9HYPO</name>
<dbReference type="Pfam" id="PF16714">
    <property type="entry name" value="TyrRSs_C"/>
    <property type="match status" value="1"/>
</dbReference>
<evidence type="ECO:0000256" key="6">
    <source>
        <dbReference type="ARBA" id="ARBA00022840"/>
    </source>
</evidence>
<dbReference type="SUPFAM" id="SSF52374">
    <property type="entry name" value="Nucleotidylyl transferase"/>
    <property type="match status" value="1"/>
</dbReference>
<gene>
    <name evidence="13" type="ORF">AAL_01417</name>
</gene>
<dbReference type="InterPro" id="IPR036986">
    <property type="entry name" value="S4_RNA-bd_sf"/>
</dbReference>
<dbReference type="GO" id="GO:0005829">
    <property type="term" value="C:cytosol"/>
    <property type="evidence" value="ECO:0007669"/>
    <property type="project" value="TreeGrafter"/>
</dbReference>
<dbReference type="Gene3D" id="3.10.290.10">
    <property type="entry name" value="RNA-binding S4 domain"/>
    <property type="match status" value="1"/>
</dbReference>
<keyword evidence="8 10" id="KW-0030">Aminoacyl-tRNA synthetase</keyword>
<dbReference type="OrthoDB" id="337870at2759"/>
<dbReference type="InterPro" id="IPR002307">
    <property type="entry name" value="Tyr-tRNA-ligase"/>
</dbReference>
<dbReference type="EC" id="6.1.1.1" evidence="10"/>
<dbReference type="GO" id="GO:0004831">
    <property type="term" value="F:tyrosine-tRNA ligase activity"/>
    <property type="evidence" value="ECO:0007669"/>
    <property type="project" value="UniProtKB-EC"/>
</dbReference>
<keyword evidence="6 10" id="KW-0067">ATP-binding</keyword>
<proteinExistence type="inferred from homology"/>
<evidence type="ECO:0000256" key="2">
    <source>
        <dbReference type="ARBA" id="ARBA00005594"/>
    </source>
</evidence>
<dbReference type="FunFam" id="1.10.240.10:FF:000001">
    <property type="entry name" value="Tyrosine--tRNA ligase"/>
    <property type="match status" value="1"/>
</dbReference>
<dbReference type="Gene3D" id="1.10.240.10">
    <property type="entry name" value="Tyrosyl-Transfer RNA Synthetase"/>
    <property type="match status" value="1"/>
</dbReference>